<dbReference type="PATRIC" id="fig|270351.6.peg.5994"/>
<reference evidence="2 3" key="1">
    <citation type="submission" date="2015-03" db="EMBL/GenBank/DDBJ databases">
        <title>Genome sequencing of Methylobacterium aquaticum DSM16371 type strain.</title>
        <authorList>
            <person name="Chaudhry V."/>
            <person name="Patil P.B."/>
        </authorList>
    </citation>
    <scope>NUCLEOTIDE SEQUENCE [LARGE SCALE GENOMIC DNA]</scope>
    <source>
        <strain evidence="2 3">DSM 16371</strain>
    </source>
</reference>
<dbReference type="Proteomes" id="UP000035929">
    <property type="component" value="Unassembled WGS sequence"/>
</dbReference>
<organism evidence="2 3">
    <name type="scientific">Methylobacterium aquaticum</name>
    <dbReference type="NCBI Taxonomy" id="270351"/>
    <lineage>
        <taxon>Bacteria</taxon>
        <taxon>Pseudomonadati</taxon>
        <taxon>Pseudomonadota</taxon>
        <taxon>Alphaproteobacteria</taxon>
        <taxon>Hyphomicrobiales</taxon>
        <taxon>Methylobacteriaceae</taxon>
        <taxon>Methylobacterium</taxon>
    </lineage>
</organism>
<dbReference type="RefSeq" id="WP_048463085.1">
    <property type="nucleotide sequence ID" value="NZ_LABX01000049.1"/>
</dbReference>
<dbReference type="OrthoDB" id="8003632at2"/>
<gene>
    <name evidence="2" type="ORF">VP06_06900</name>
</gene>
<keyword evidence="1" id="KW-0732">Signal</keyword>
<evidence type="ECO:0000313" key="3">
    <source>
        <dbReference type="Proteomes" id="UP000035929"/>
    </source>
</evidence>
<accession>A0A0J6SX27</accession>
<comment type="caution">
    <text evidence="2">The sequence shown here is derived from an EMBL/GenBank/DDBJ whole genome shotgun (WGS) entry which is preliminary data.</text>
</comment>
<evidence type="ECO:0000256" key="1">
    <source>
        <dbReference type="SAM" id="SignalP"/>
    </source>
</evidence>
<name>A0A0J6SX27_9HYPH</name>
<dbReference type="EMBL" id="LABX01000049">
    <property type="protein sequence ID" value="KMO38107.1"/>
    <property type="molecule type" value="Genomic_DNA"/>
</dbReference>
<proteinExistence type="predicted"/>
<evidence type="ECO:0000313" key="2">
    <source>
        <dbReference type="EMBL" id="KMO38107.1"/>
    </source>
</evidence>
<dbReference type="AlphaFoldDB" id="A0A0J6SX27"/>
<protein>
    <submittedName>
        <fullName evidence="2">Uncharacterized protein</fullName>
    </submittedName>
</protein>
<sequence length="87" mass="9949">MNLRVAAILSAATVASSLAAALPARADYIRCVTPWACERVSDRPMPREVRVLFAANQHWQPWYGRGDDVRPYSRFDVEALRLMTRMR</sequence>
<feature type="signal peptide" evidence="1">
    <location>
        <begin position="1"/>
        <end position="26"/>
    </location>
</feature>
<feature type="chain" id="PRO_5005282182" evidence="1">
    <location>
        <begin position="27"/>
        <end position="87"/>
    </location>
</feature>